<feature type="transmembrane region" description="Helical" evidence="1">
    <location>
        <begin position="490"/>
        <end position="507"/>
    </location>
</feature>
<keyword evidence="1" id="KW-1133">Transmembrane helix</keyword>
<accession>A0A318LW86</accession>
<protein>
    <submittedName>
        <fullName evidence="2">Uncharacterized protein</fullName>
    </submittedName>
</protein>
<feature type="transmembrane region" description="Helical" evidence="1">
    <location>
        <begin position="407"/>
        <end position="429"/>
    </location>
</feature>
<feature type="transmembrane region" description="Helical" evidence="1">
    <location>
        <begin position="51"/>
        <end position="68"/>
    </location>
</feature>
<dbReference type="EMBL" id="MASU01000002">
    <property type="protein sequence ID" value="PXY38041.1"/>
    <property type="molecule type" value="Genomic_DNA"/>
</dbReference>
<sequence length="574" mass="56057">MSSRVLVDTERRPAVLLAALGAAGLAAVLLAAGAVVPVVEGAEPGFAAAPLLIVLAVLPVAVAGAFAARGRPAVAAGALVAVAVLAPGRAVLDLQFLVDPSVAVRPELYLAKDLLLHPVAAGLWLLLAGHVATAVAGLLAFRATRGAEQDGGDETAGWRQRWLLVVVVAAVVAAIGLLMAPFGSTDVYLLARNAFEGPAVALTGYLLIACALPLFAALAVTSGNGGFARGGLLGLGIGVVTLAVPSLVAGVVLDAADLGAGPIVALAGAAGLLAVAGTRPAGEPDAGPEADEAAEARVPGRSRLLAATGVLAVVTAAAACLGATTAQLTTNGALPAPESPARWVLLVAGLLVGALGLAMFVPGVARVFRPALSVAWAGVLLAGTAVLDTAITATGVAGTLETGPGVLWTWLAMVAAAITACCSVVAGIVEREDDEGYDREGGETGLAGVNMLTPLAAAGVLAVAAFGTPVIVAPDYEAAGLWSAFGTPSWGLLAATLTVLGAVVLAPRSRPAPAVALLGGAACLLGLHAATLPLSSGDIEGATAGIGVWLALAGIVALIIAAVIAAVGSRRDVA</sequence>
<feature type="transmembrane region" description="Helical" evidence="1">
    <location>
        <begin position="75"/>
        <end position="98"/>
    </location>
</feature>
<feature type="transmembrane region" description="Helical" evidence="1">
    <location>
        <begin position="118"/>
        <end position="141"/>
    </location>
</feature>
<gene>
    <name evidence="2" type="ORF">BA062_05440</name>
</gene>
<dbReference type="Proteomes" id="UP000247892">
    <property type="component" value="Unassembled WGS sequence"/>
</dbReference>
<evidence type="ECO:0000313" key="3">
    <source>
        <dbReference type="Proteomes" id="UP000247892"/>
    </source>
</evidence>
<dbReference type="AlphaFoldDB" id="A0A318LW86"/>
<evidence type="ECO:0000256" key="1">
    <source>
        <dbReference type="SAM" id="Phobius"/>
    </source>
</evidence>
<keyword evidence="3" id="KW-1185">Reference proteome</keyword>
<feature type="transmembrane region" description="Helical" evidence="1">
    <location>
        <begin position="514"/>
        <end position="534"/>
    </location>
</feature>
<keyword evidence="1" id="KW-0812">Transmembrane</keyword>
<feature type="transmembrane region" description="Helical" evidence="1">
    <location>
        <begin position="232"/>
        <end position="253"/>
    </location>
</feature>
<feature type="transmembrane region" description="Helical" evidence="1">
    <location>
        <begin position="449"/>
        <end position="470"/>
    </location>
</feature>
<feature type="transmembrane region" description="Helical" evidence="1">
    <location>
        <begin position="304"/>
        <end position="328"/>
    </location>
</feature>
<feature type="transmembrane region" description="Helical" evidence="1">
    <location>
        <begin position="259"/>
        <end position="276"/>
    </location>
</feature>
<organism evidence="2 3">
    <name type="scientific">Prauserella flavalba</name>
    <dbReference type="NCBI Taxonomy" id="1477506"/>
    <lineage>
        <taxon>Bacteria</taxon>
        <taxon>Bacillati</taxon>
        <taxon>Actinomycetota</taxon>
        <taxon>Actinomycetes</taxon>
        <taxon>Pseudonocardiales</taxon>
        <taxon>Pseudonocardiaceae</taxon>
        <taxon>Prauserella</taxon>
    </lineage>
</organism>
<feature type="transmembrane region" description="Helical" evidence="1">
    <location>
        <begin position="546"/>
        <end position="568"/>
    </location>
</feature>
<proteinExistence type="predicted"/>
<dbReference type="OrthoDB" id="3638762at2"/>
<feature type="transmembrane region" description="Helical" evidence="1">
    <location>
        <begin position="162"/>
        <end position="182"/>
    </location>
</feature>
<feature type="transmembrane region" description="Helical" evidence="1">
    <location>
        <begin position="367"/>
        <end position="387"/>
    </location>
</feature>
<comment type="caution">
    <text evidence="2">The sequence shown here is derived from an EMBL/GenBank/DDBJ whole genome shotgun (WGS) entry which is preliminary data.</text>
</comment>
<feature type="transmembrane region" description="Helical" evidence="1">
    <location>
        <begin position="340"/>
        <end position="360"/>
    </location>
</feature>
<reference evidence="2 3" key="1">
    <citation type="submission" date="2016-07" db="EMBL/GenBank/DDBJ databases">
        <title>Draft genome sequence of Prauserella sp. YIM 121212, isolated from alkaline soil.</title>
        <authorList>
            <person name="Ruckert C."/>
            <person name="Albersmeier A."/>
            <person name="Jiang C.-L."/>
            <person name="Jiang Y."/>
            <person name="Kalinowski J."/>
            <person name="Schneider O."/>
            <person name="Winkler A."/>
            <person name="Zotchev S.B."/>
        </authorList>
    </citation>
    <scope>NUCLEOTIDE SEQUENCE [LARGE SCALE GENOMIC DNA]</scope>
    <source>
        <strain evidence="2 3">YIM 121212</strain>
    </source>
</reference>
<keyword evidence="1" id="KW-0472">Membrane</keyword>
<evidence type="ECO:0000313" key="2">
    <source>
        <dbReference type="EMBL" id="PXY38041.1"/>
    </source>
</evidence>
<dbReference type="RefSeq" id="WP_110334909.1">
    <property type="nucleotide sequence ID" value="NZ_JBHVKT010000019.1"/>
</dbReference>
<feature type="transmembrane region" description="Helical" evidence="1">
    <location>
        <begin position="202"/>
        <end position="220"/>
    </location>
</feature>
<name>A0A318LW86_9PSEU</name>